<reference evidence="4" key="1">
    <citation type="submission" date="2019-12" db="UniProtKB">
        <authorList>
            <consortium name="WormBaseParasite"/>
        </authorList>
    </citation>
    <scope>IDENTIFICATION</scope>
</reference>
<accession>A0A5S6QZL4</accession>
<dbReference type="PANTHER" id="PTHR13490">
    <property type="entry name" value="MITOCHONDRIAL 28S RIBOSOMAL PROTEIN S28"/>
    <property type="match status" value="1"/>
</dbReference>
<dbReference type="PANTHER" id="PTHR13490:SF0">
    <property type="entry name" value="SMALL RIBOSOMAL SUBUNIT PROTEIN MS35"/>
    <property type="match status" value="1"/>
</dbReference>
<dbReference type="InterPro" id="IPR039848">
    <property type="entry name" value="Ribosomal_mS35_mt"/>
</dbReference>
<sequence length="344" mass="40093">MFCIRRFCSKRIAEAAKAAVEDQPEAFRRLELLPKRAVKKPRTPFRNTFDTEMMPPRSNRQPTDQDWPSVWPTARSFQASVVPLPIRMGYQKRRSRKPPPDKHANLELIKIPNFLHLTPPAIKKHCDAIRRFCTPWPEVLKTDEQCRTHFPIELEYSDYVHSGSSIRDPRYRVVTLRVSLSAFPLDFHAKDKLIRLVGHRYDKKSNTLTLIANTCPARHQNREYALYLLTVLLHEANRREAWENEMVEQDLHRRYWERSGCVDALLEIVKKREASGESAVSTEMADSTALLEQLRQDTVVREFIDAWELYRNDEEEKPESLKTYGDSVRKLLGLPSSLACVPDL</sequence>
<dbReference type="GO" id="GO:0005763">
    <property type="term" value="C:mitochondrial small ribosomal subunit"/>
    <property type="evidence" value="ECO:0007669"/>
    <property type="project" value="TreeGrafter"/>
</dbReference>
<dbReference type="AlphaFoldDB" id="A0A5S6QZL4"/>
<dbReference type="GO" id="GO:0003735">
    <property type="term" value="F:structural constituent of ribosome"/>
    <property type="evidence" value="ECO:0007669"/>
    <property type="project" value="InterPro"/>
</dbReference>
<dbReference type="GO" id="GO:0032543">
    <property type="term" value="P:mitochondrial translation"/>
    <property type="evidence" value="ECO:0007669"/>
    <property type="project" value="InterPro"/>
</dbReference>
<feature type="region of interest" description="Disordered" evidence="1">
    <location>
        <begin position="45"/>
        <end position="68"/>
    </location>
</feature>
<organism evidence="3 4">
    <name type="scientific">Trichuris muris</name>
    <name type="common">Mouse whipworm</name>
    <dbReference type="NCBI Taxonomy" id="70415"/>
    <lineage>
        <taxon>Eukaryota</taxon>
        <taxon>Metazoa</taxon>
        <taxon>Ecdysozoa</taxon>
        <taxon>Nematoda</taxon>
        <taxon>Enoplea</taxon>
        <taxon>Dorylaimia</taxon>
        <taxon>Trichinellida</taxon>
        <taxon>Trichuridae</taxon>
        <taxon>Trichuris</taxon>
    </lineage>
</organism>
<dbReference type="Pfam" id="PF10213">
    <property type="entry name" value="MRP-S28"/>
    <property type="match status" value="1"/>
</dbReference>
<evidence type="ECO:0000259" key="2">
    <source>
        <dbReference type="Pfam" id="PF10213"/>
    </source>
</evidence>
<evidence type="ECO:0000313" key="4">
    <source>
        <dbReference type="WBParaSite" id="TMUE_3000012529.1"/>
    </source>
</evidence>
<dbReference type="STRING" id="70415.A0A5S6QZL4"/>
<proteinExistence type="predicted"/>
<feature type="domain" description="Small ribosomal subunit protein mS35 mitochondrial conserved" evidence="2">
    <location>
        <begin position="150"/>
        <end position="240"/>
    </location>
</feature>
<protein>
    <submittedName>
        <fullName evidence="4">MRP-S28 domain-containing protein</fullName>
    </submittedName>
</protein>
<keyword evidence="3" id="KW-1185">Reference proteome</keyword>
<evidence type="ECO:0000256" key="1">
    <source>
        <dbReference type="SAM" id="MobiDB-lite"/>
    </source>
</evidence>
<dbReference type="InterPro" id="IPR019349">
    <property type="entry name" value="Ribosomal_mS35_mit"/>
</dbReference>
<name>A0A5S6QZL4_TRIMR</name>
<evidence type="ECO:0000313" key="3">
    <source>
        <dbReference type="Proteomes" id="UP000046395"/>
    </source>
</evidence>
<dbReference type="WBParaSite" id="TMUE_3000012529.1">
    <property type="protein sequence ID" value="TMUE_3000012529.1"/>
    <property type="gene ID" value="WBGene00301604"/>
</dbReference>
<dbReference type="Proteomes" id="UP000046395">
    <property type="component" value="Unassembled WGS sequence"/>
</dbReference>